<organism evidence="1 2">
    <name type="scientific">Mariniplasma anaerobium</name>
    <dbReference type="NCBI Taxonomy" id="2735436"/>
    <lineage>
        <taxon>Bacteria</taxon>
        <taxon>Bacillati</taxon>
        <taxon>Mycoplasmatota</taxon>
        <taxon>Mollicutes</taxon>
        <taxon>Acholeplasmatales</taxon>
        <taxon>Acholeplasmataceae</taxon>
        <taxon>Mariniplasma</taxon>
    </lineage>
</organism>
<sequence length="378" mass="44823">MGFNDFFKREDVYKIIKQTLETEYSLKVEFLNRLDKATKESKNKCIFYCIPRLNIIFSKYVNKRLLIGFLIRTLSGNQSIIKQLMIKLYIVFGVFVPRLFSSNFMLVCNEDFINTNIIYPGNKKIKILDFKNSTVTNIKKTGFKGNWFHKEIEFRVNSKYDFVLPILEHNDSRYKEALLTGIPMSRLQNKKRKPFLNKTNLILDNIKGKPENIEIKKYVESLHEIVSQKLSDRSFKQILNISDMINRYFLEMDYIINVVDSHGDFQKGNIFITEHGEVKILDWETFDRRSENYDTMIYNFNLRNSHLLVTNMQVFLNDRSTKIEFSNMSRIDILLLFVLEDICWLIEENIELPENSISIGLENYNKVTVYNYLQSIIN</sequence>
<evidence type="ECO:0000313" key="1">
    <source>
        <dbReference type="EMBL" id="BCR36095.1"/>
    </source>
</evidence>
<dbReference type="SUPFAM" id="SSF56112">
    <property type="entry name" value="Protein kinase-like (PK-like)"/>
    <property type="match status" value="1"/>
</dbReference>
<protein>
    <recommendedName>
        <fullName evidence="3">Aminoglycoside phosphotransferase domain-containing protein</fullName>
    </recommendedName>
</protein>
<accession>A0A7U9TL18</accession>
<dbReference type="KEGG" id="manr:MPAN_009880"/>
<dbReference type="AlphaFoldDB" id="A0A7U9TL18"/>
<dbReference type="Proteomes" id="UP000620133">
    <property type="component" value="Chromosome"/>
</dbReference>
<proteinExistence type="predicted"/>
<keyword evidence="2" id="KW-1185">Reference proteome</keyword>
<name>A0A7U9TL18_9MOLU</name>
<dbReference type="InterPro" id="IPR011009">
    <property type="entry name" value="Kinase-like_dom_sf"/>
</dbReference>
<dbReference type="RefSeq" id="WP_176239559.1">
    <property type="nucleotide sequence ID" value="NZ_AP024412.1"/>
</dbReference>
<gene>
    <name evidence="1" type="ORF">MPAN_009880</name>
</gene>
<evidence type="ECO:0008006" key="3">
    <source>
        <dbReference type="Google" id="ProtNLM"/>
    </source>
</evidence>
<evidence type="ECO:0000313" key="2">
    <source>
        <dbReference type="Proteomes" id="UP000620133"/>
    </source>
</evidence>
<dbReference type="EMBL" id="AP024412">
    <property type="protein sequence ID" value="BCR36095.1"/>
    <property type="molecule type" value="Genomic_DNA"/>
</dbReference>
<reference evidence="1" key="1">
    <citation type="submission" date="2021-01" db="EMBL/GenBank/DDBJ databases">
        <title>Draft genome sequence of Acholeplasmataceae bacterium strain Mahy22.</title>
        <authorList>
            <person name="Watanabe M."/>
            <person name="Kojima H."/>
            <person name="Fukui M."/>
        </authorList>
    </citation>
    <scope>NUCLEOTIDE SEQUENCE</scope>
    <source>
        <strain evidence="1">Mahy22</strain>
    </source>
</reference>